<feature type="binding site" evidence="4">
    <location>
        <position position="90"/>
    </location>
    <ligand>
        <name>Zn(2+)</name>
        <dbReference type="ChEBI" id="CHEBI:29105"/>
    </ligand>
</feature>
<reference evidence="5 6" key="1">
    <citation type="submission" date="2017-07" db="EMBL/GenBank/DDBJ databases">
        <title>Recovery of genomes from metagenomes via a dereplication, aggregation, and scoring strategy.</title>
        <authorList>
            <person name="Sieber C.M."/>
            <person name="Probst A.J."/>
            <person name="Sharrar A."/>
            <person name="Thomas B.C."/>
            <person name="Hess M."/>
            <person name="Tringe S.G."/>
            <person name="Banfield J.F."/>
        </authorList>
    </citation>
    <scope>NUCLEOTIDE SEQUENCE [LARGE SCALE GENOMIC DNA]</scope>
    <source>
        <strain evidence="5">JGI_Cruoil_03_51_56</strain>
    </source>
</reference>
<sequence length="114" mass="12651">MMHEYSITDSMLKEVLSQADEHGAKRVTRIKLLVGEAAGVVPECVQFYFDVMKQGTIAQDAKLEFERVGLRLRCPKCGAEFGSIDDMCDCNAGAEFVSGQEMVIESIEIEDGKR</sequence>
<evidence type="ECO:0000313" key="5">
    <source>
        <dbReference type="EMBL" id="OYD15352.1"/>
    </source>
</evidence>
<dbReference type="GO" id="GO:0016151">
    <property type="term" value="F:nickel cation binding"/>
    <property type="evidence" value="ECO:0007669"/>
    <property type="project" value="UniProtKB-UniRule"/>
</dbReference>
<organism evidence="5 6">
    <name type="scientific">candidate division WOR-3 bacterium JGI_Cruoil_03_51_56</name>
    <dbReference type="NCBI Taxonomy" id="1973747"/>
    <lineage>
        <taxon>Bacteria</taxon>
        <taxon>Bacteria division WOR-3</taxon>
    </lineage>
</organism>
<dbReference type="EMBL" id="NOZP01000109">
    <property type="protein sequence ID" value="OYD15352.1"/>
    <property type="molecule type" value="Genomic_DNA"/>
</dbReference>
<evidence type="ECO:0000256" key="2">
    <source>
        <dbReference type="ARBA" id="ARBA00022723"/>
    </source>
</evidence>
<name>A0A235BT48_UNCW3</name>
<evidence type="ECO:0000256" key="4">
    <source>
        <dbReference type="HAMAP-Rule" id="MF_00213"/>
    </source>
</evidence>
<feature type="binding site" evidence="4">
    <location>
        <position position="74"/>
    </location>
    <ligand>
        <name>Zn(2+)</name>
        <dbReference type="ChEBI" id="CHEBI:29105"/>
    </ligand>
</feature>
<feature type="binding site" evidence="4">
    <location>
        <position position="3"/>
    </location>
    <ligand>
        <name>Ni(2+)</name>
        <dbReference type="ChEBI" id="CHEBI:49786"/>
    </ligand>
</feature>
<comment type="function">
    <text evidence="4">Involved in the maturation of [NiFe] hydrogenases. Required for nickel insertion into the metal center of the hydrogenase.</text>
</comment>
<dbReference type="PIRSF" id="PIRSF004761">
    <property type="entry name" value="Hydrgn_mat_HypA"/>
    <property type="match status" value="1"/>
</dbReference>
<dbReference type="AlphaFoldDB" id="A0A235BT48"/>
<gene>
    <name evidence="4 5" type="primary">hypA</name>
    <name evidence="5" type="ORF">CH330_05970</name>
</gene>
<evidence type="ECO:0000313" key="6">
    <source>
        <dbReference type="Proteomes" id="UP000215559"/>
    </source>
</evidence>
<accession>A0A235BT48</accession>
<dbReference type="Gene3D" id="3.30.2320.80">
    <property type="match status" value="1"/>
</dbReference>
<feature type="binding site" evidence="4">
    <location>
        <position position="77"/>
    </location>
    <ligand>
        <name>Zn(2+)</name>
        <dbReference type="ChEBI" id="CHEBI:29105"/>
    </ligand>
</feature>
<keyword evidence="2 4" id="KW-0479">Metal-binding</keyword>
<dbReference type="PANTHER" id="PTHR34535:SF3">
    <property type="entry name" value="HYDROGENASE MATURATION FACTOR HYPA"/>
    <property type="match status" value="1"/>
</dbReference>
<comment type="caution">
    <text evidence="5">The sequence shown here is derived from an EMBL/GenBank/DDBJ whole genome shotgun (WGS) entry which is preliminary data.</text>
</comment>
<keyword evidence="3 4" id="KW-0862">Zinc</keyword>
<evidence type="ECO:0000256" key="3">
    <source>
        <dbReference type="ARBA" id="ARBA00022833"/>
    </source>
</evidence>
<dbReference type="Pfam" id="PF01155">
    <property type="entry name" value="HypA"/>
    <property type="match status" value="1"/>
</dbReference>
<dbReference type="GO" id="GO:0008270">
    <property type="term" value="F:zinc ion binding"/>
    <property type="evidence" value="ECO:0007669"/>
    <property type="project" value="UniProtKB-UniRule"/>
</dbReference>
<proteinExistence type="inferred from homology"/>
<comment type="similarity">
    <text evidence="4">Belongs to the HypA/HybF family.</text>
</comment>
<keyword evidence="1 4" id="KW-0533">Nickel</keyword>
<dbReference type="GO" id="GO:0051604">
    <property type="term" value="P:protein maturation"/>
    <property type="evidence" value="ECO:0007669"/>
    <property type="project" value="InterPro"/>
</dbReference>
<dbReference type="Proteomes" id="UP000215559">
    <property type="component" value="Unassembled WGS sequence"/>
</dbReference>
<protein>
    <recommendedName>
        <fullName evidence="4">Hydrogenase maturation factor HypA</fullName>
    </recommendedName>
</protein>
<dbReference type="HAMAP" id="MF_00213">
    <property type="entry name" value="HypA_HybF"/>
    <property type="match status" value="1"/>
</dbReference>
<dbReference type="InterPro" id="IPR000688">
    <property type="entry name" value="HypA/HybF"/>
</dbReference>
<feature type="binding site" evidence="4">
    <location>
        <position position="88"/>
    </location>
    <ligand>
        <name>Zn(2+)</name>
        <dbReference type="ChEBI" id="CHEBI:29105"/>
    </ligand>
</feature>
<evidence type="ECO:0000256" key="1">
    <source>
        <dbReference type="ARBA" id="ARBA00022596"/>
    </source>
</evidence>
<dbReference type="PANTHER" id="PTHR34535">
    <property type="entry name" value="HYDROGENASE MATURATION FACTOR HYPA"/>
    <property type="match status" value="1"/>
</dbReference>
<dbReference type="NCBIfam" id="TIGR00100">
    <property type="entry name" value="hypA"/>
    <property type="match status" value="1"/>
</dbReference>